<dbReference type="KEGG" id="mpk:VL20_3719"/>
<evidence type="ECO:0000313" key="2">
    <source>
        <dbReference type="Proteomes" id="UP000068167"/>
    </source>
</evidence>
<dbReference type="Proteomes" id="UP000068167">
    <property type="component" value="Chromosome"/>
</dbReference>
<dbReference type="AlphaFoldDB" id="A0A0K1S3S6"/>
<gene>
    <name evidence="1" type="ORF">VL20_3719</name>
</gene>
<name>A0A0K1S3S6_9CHRO</name>
<protein>
    <submittedName>
        <fullName evidence="1">Uncharacterized protein</fullName>
    </submittedName>
</protein>
<dbReference type="EMBL" id="CP011339">
    <property type="protein sequence ID" value="AKV68705.1"/>
    <property type="molecule type" value="Genomic_DNA"/>
</dbReference>
<keyword evidence="2" id="KW-1185">Reference proteome</keyword>
<evidence type="ECO:0000313" key="1">
    <source>
        <dbReference type="EMBL" id="AKV68705.1"/>
    </source>
</evidence>
<reference evidence="1 2" key="1">
    <citation type="journal article" date="2016" name="Stand. Genomic Sci.">
        <title>Complete genome sequence and genomic characterization of Microcystis panniformis FACHB 1757 by third-generation sequencing.</title>
        <authorList>
            <person name="Zhang J.Y."/>
            <person name="Guan R."/>
            <person name="Zhang H.J."/>
            <person name="Li H."/>
            <person name="Xiao P."/>
            <person name="Yu G.L."/>
            <person name="Du L."/>
            <person name="Cao D.M."/>
            <person name="Zhu B.C."/>
            <person name="Li R.H."/>
            <person name="Lu Z.H."/>
        </authorList>
    </citation>
    <scope>NUCLEOTIDE SEQUENCE [LARGE SCALE GENOMIC DNA]</scope>
    <source>
        <strain evidence="1 2">FACHB-1757</strain>
    </source>
</reference>
<organism evidence="1 2">
    <name type="scientific">Microcystis panniformis FACHB-1757</name>
    <dbReference type="NCBI Taxonomy" id="1638788"/>
    <lineage>
        <taxon>Bacteria</taxon>
        <taxon>Bacillati</taxon>
        <taxon>Cyanobacteriota</taxon>
        <taxon>Cyanophyceae</taxon>
        <taxon>Oscillatoriophycideae</taxon>
        <taxon>Chroococcales</taxon>
        <taxon>Microcystaceae</taxon>
        <taxon>Microcystis</taxon>
    </lineage>
</organism>
<proteinExistence type="predicted"/>
<accession>A0A0K1S3S6</accession>
<sequence length="40" mass="4153">MNHGSLLIKIGGTGQSYFTLRQVGFKAAILNLPCSKACGG</sequence>